<evidence type="ECO:0000313" key="1">
    <source>
        <dbReference type="EMBL" id="MPC26325.1"/>
    </source>
</evidence>
<keyword evidence="2" id="KW-1185">Reference proteome</keyword>
<dbReference type="Proteomes" id="UP000324222">
    <property type="component" value="Unassembled WGS sequence"/>
</dbReference>
<reference evidence="1 2" key="1">
    <citation type="submission" date="2019-05" db="EMBL/GenBank/DDBJ databases">
        <title>Another draft genome of Portunus trituberculatus and its Hox gene families provides insights of decapod evolution.</title>
        <authorList>
            <person name="Jeong J.-H."/>
            <person name="Song I."/>
            <person name="Kim S."/>
            <person name="Choi T."/>
            <person name="Kim D."/>
            <person name="Ryu S."/>
            <person name="Kim W."/>
        </authorList>
    </citation>
    <scope>NUCLEOTIDE SEQUENCE [LARGE SCALE GENOMIC DNA]</scope>
    <source>
        <tissue evidence="1">Muscle</tissue>
    </source>
</reference>
<comment type="caution">
    <text evidence="1">The sequence shown here is derived from an EMBL/GenBank/DDBJ whole genome shotgun (WGS) entry which is preliminary data.</text>
</comment>
<proteinExistence type="predicted"/>
<protein>
    <submittedName>
        <fullName evidence="1">Uncharacterized protein</fullName>
    </submittedName>
</protein>
<name>A0A5B7DYC0_PORTR</name>
<gene>
    <name evidence="1" type="ORF">E2C01_019460</name>
</gene>
<dbReference type="AlphaFoldDB" id="A0A5B7DYC0"/>
<organism evidence="1 2">
    <name type="scientific">Portunus trituberculatus</name>
    <name type="common">Swimming crab</name>
    <name type="synonym">Neptunus trituberculatus</name>
    <dbReference type="NCBI Taxonomy" id="210409"/>
    <lineage>
        <taxon>Eukaryota</taxon>
        <taxon>Metazoa</taxon>
        <taxon>Ecdysozoa</taxon>
        <taxon>Arthropoda</taxon>
        <taxon>Crustacea</taxon>
        <taxon>Multicrustacea</taxon>
        <taxon>Malacostraca</taxon>
        <taxon>Eumalacostraca</taxon>
        <taxon>Eucarida</taxon>
        <taxon>Decapoda</taxon>
        <taxon>Pleocyemata</taxon>
        <taxon>Brachyura</taxon>
        <taxon>Eubrachyura</taxon>
        <taxon>Portunoidea</taxon>
        <taxon>Portunidae</taxon>
        <taxon>Portuninae</taxon>
        <taxon>Portunus</taxon>
    </lineage>
</organism>
<evidence type="ECO:0000313" key="2">
    <source>
        <dbReference type="Proteomes" id="UP000324222"/>
    </source>
</evidence>
<dbReference type="EMBL" id="VSRR010001586">
    <property type="protein sequence ID" value="MPC26325.1"/>
    <property type="molecule type" value="Genomic_DNA"/>
</dbReference>
<accession>A0A5B7DYC0</accession>
<sequence>MKYMDQTVCTYVWFNPDGKTRCGASSCDSTRPLLILSLVILQVLKLELRYEVLVAVEPQSQPVRRTSLSLEHRHYGQAPLAALHGEVKVRDVRHCALGLHLSVLSHLQRVPAAAGKEMEGYK</sequence>